<reference evidence="1" key="1">
    <citation type="submission" date="2014-11" db="EMBL/GenBank/DDBJ databases">
        <authorList>
            <person name="Amaro Gonzalez C."/>
        </authorList>
    </citation>
    <scope>NUCLEOTIDE SEQUENCE</scope>
</reference>
<evidence type="ECO:0000313" key="1">
    <source>
        <dbReference type="EMBL" id="JAH24901.1"/>
    </source>
</evidence>
<reference evidence="1" key="2">
    <citation type="journal article" date="2015" name="Fish Shellfish Immunol.">
        <title>Early steps in the European eel (Anguilla anguilla)-Vibrio vulnificus interaction in the gills: Role of the RtxA13 toxin.</title>
        <authorList>
            <person name="Callol A."/>
            <person name="Pajuelo D."/>
            <person name="Ebbesson L."/>
            <person name="Teles M."/>
            <person name="MacKenzie S."/>
            <person name="Amaro C."/>
        </authorList>
    </citation>
    <scope>NUCLEOTIDE SEQUENCE</scope>
</reference>
<accession>A0A0E9R6X9</accession>
<protein>
    <submittedName>
        <fullName evidence="1">Uncharacterized protein</fullName>
    </submittedName>
</protein>
<organism evidence="1">
    <name type="scientific">Anguilla anguilla</name>
    <name type="common">European freshwater eel</name>
    <name type="synonym">Muraena anguilla</name>
    <dbReference type="NCBI Taxonomy" id="7936"/>
    <lineage>
        <taxon>Eukaryota</taxon>
        <taxon>Metazoa</taxon>
        <taxon>Chordata</taxon>
        <taxon>Craniata</taxon>
        <taxon>Vertebrata</taxon>
        <taxon>Euteleostomi</taxon>
        <taxon>Actinopterygii</taxon>
        <taxon>Neopterygii</taxon>
        <taxon>Teleostei</taxon>
        <taxon>Anguilliformes</taxon>
        <taxon>Anguillidae</taxon>
        <taxon>Anguilla</taxon>
    </lineage>
</organism>
<sequence>MPGQMLAFTVAICWLSCQKCLLG</sequence>
<name>A0A0E9R6X9_ANGAN</name>
<proteinExistence type="predicted"/>
<dbReference type="AlphaFoldDB" id="A0A0E9R6X9"/>
<dbReference type="EMBL" id="GBXM01083676">
    <property type="protein sequence ID" value="JAH24901.1"/>
    <property type="molecule type" value="Transcribed_RNA"/>
</dbReference>